<dbReference type="AlphaFoldDB" id="A0A2P2QGG9"/>
<reference evidence="1" key="1">
    <citation type="submission" date="2018-02" db="EMBL/GenBank/DDBJ databases">
        <title>Rhizophora mucronata_Transcriptome.</title>
        <authorList>
            <person name="Meera S.P."/>
            <person name="Sreeshan A."/>
            <person name="Augustine A."/>
        </authorList>
    </citation>
    <scope>NUCLEOTIDE SEQUENCE</scope>
    <source>
        <tissue evidence="1">Leaf</tissue>
    </source>
</reference>
<proteinExistence type="predicted"/>
<name>A0A2P2QGG9_RHIMU</name>
<organism evidence="1">
    <name type="scientific">Rhizophora mucronata</name>
    <name type="common">Asiatic mangrove</name>
    <dbReference type="NCBI Taxonomy" id="61149"/>
    <lineage>
        <taxon>Eukaryota</taxon>
        <taxon>Viridiplantae</taxon>
        <taxon>Streptophyta</taxon>
        <taxon>Embryophyta</taxon>
        <taxon>Tracheophyta</taxon>
        <taxon>Spermatophyta</taxon>
        <taxon>Magnoliopsida</taxon>
        <taxon>eudicotyledons</taxon>
        <taxon>Gunneridae</taxon>
        <taxon>Pentapetalae</taxon>
        <taxon>rosids</taxon>
        <taxon>fabids</taxon>
        <taxon>Malpighiales</taxon>
        <taxon>Rhizophoraceae</taxon>
        <taxon>Rhizophora</taxon>
    </lineage>
</organism>
<protein>
    <submittedName>
        <fullName evidence="1">Uncharacterized protein</fullName>
    </submittedName>
</protein>
<accession>A0A2P2QGG9</accession>
<dbReference type="EMBL" id="GGEC01085604">
    <property type="protein sequence ID" value="MBX66088.1"/>
    <property type="molecule type" value="Transcribed_RNA"/>
</dbReference>
<evidence type="ECO:0000313" key="1">
    <source>
        <dbReference type="EMBL" id="MBX66088.1"/>
    </source>
</evidence>
<sequence length="37" mass="4367">MLFGLFNCLNRHWLLIGQCYSEEPSILVLVFESFSLF</sequence>